<evidence type="ECO:0000256" key="8">
    <source>
        <dbReference type="ARBA" id="ARBA00023065"/>
    </source>
</evidence>
<dbReference type="Gene3D" id="2.60.470.10">
    <property type="entry name" value="Acid-sensing ion channels like domains"/>
    <property type="match status" value="1"/>
</dbReference>
<dbReference type="GO" id="GO:0005886">
    <property type="term" value="C:plasma membrane"/>
    <property type="evidence" value="ECO:0007669"/>
    <property type="project" value="TreeGrafter"/>
</dbReference>
<evidence type="ECO:0000256" key="13">
    <source>
        <dbReference type="RuleBase" id="RU000679"/>
    </source>
</evidence>
<reference evidence="15" key="1">
    <citation type="submission" date="2022-11" db="UniProtKB">
        <authorList>
            <consortium name="WormBaseParasite"/>
        </authorList>
    </citation>
    <scope>IDENTIFICATION</scope>
</reference>
<evidence type="ECO:0000256" key="4">
    <source>
        <dbReference type="ARBA" id="ARBA00022461"/>
    </source>
</evidence>
<dbReference type="PANTHER" id="PTHR11690">
    <property type="entry name" value="AMILORIDE-SENSITIVE SODIUM CHANNEL-RELATED"/>
    <property type="match status" value="1"/>
</dbReference>
<dbReference type="WBParaSite" id="PgR002_g253_t01">
    <property type="protein sequence ID" value="PgR002_g253_t01"/>
    <property type="gene ID" value="PgR002_g253"/>
</dbReference>
<dbReference type="Proteomes" id="UP000887569">
    <property type="component" value="Unplaced"/>
</dbReference>
<comment type="similarity">
    <text evidence="2 13">Belongs to the amiloride-sensitive sodium channel (TC 1.A.6) family.</text>
</comment>
<keyword evidence="7" id="KW-0915">Sodium</keyword>
<keyword evidence="8 13" id="KW-0406">Ion transport</keyword>
<name>A0A915ABX7_PARUN</name>
<keyword evidence="3 13" id="KW-0813">Transport</keyword>
<evidence type="ECO:0000256" key="7">
    <source>
        <dbReference type="ARBA" id="ARBA00023053"/>
    </source>
</evidence>
<dbReference type="PANTHER" id="PTHR11690:SF248">
    <property type="entry name" value="PICKPOCKET 17, ISOFORM A"/>
    <property type="match status" value="1"/>
</dbReference>
<keyword evidence="11 13" id="KW-0739">Sodium transport</keyword>
<keyword evidence="6" id="KW-1133">Transmembrane helix</keyword>
<organism evidence="14 15">
    <name type="scientific">Parascaris univalens</name>
    <name type="common">Nematode worm</name>
    <dbReference type="NCBI Taxonomy" id="6257"/>
    <lineage>
        <taxon>Eukaryota</taxon>
        <taxon>Metazoa</taxon>
        <taxon>Ecdysozoa</taxon>
        <taxon>Nematoda</taxon>
        <taxon>Chromadorea</taxon>
        <taxon>Rhabditida</taxon>
        <taxon>Spirurina</taxon>
        <taxon>Ascaridomorpha</taxon>
        <taxon>Ascaridoidea</taxon>
        <taxon>Ascarididae</taxon>
        <taxon>Parascaris</taxon>
    </lineage>
</organism>
<evidence type="ECO:0000256" key="10">
    <source>
        <dbReference type="ARBA" id="ARBA00023180"/>
    </source>
</evidence>
<dbReference type="InterPro" id="IPR001873">
    <property type="entry name" value="ENaC"/>
</dbReference>
<keyword evidence="14" id="KW-1185">Reference proteome</keyword>
<accession>A0A915ABX7</accession>
<evidence type="ECO:0000256" key="3">
    <source>
        <dbReference type="ARBA" id="ARBA00022448"/>
    </source>
</evidence>
<evidence type="ECO:0000256" key="9">
    <source>
        <dbReference type="ARBA" id="ARBA00023136"/>
    </source>
</evidence>
<dbReference type="Pfam" id="PF00858">
    <property type="entry name" value="ASC"/>
    <property type="match status" value="1"/>
</dbReference>
<protein>
    <submittedName>
        <fullName evidence="15">Amiloride-sensitive sodium channel</fullName>
    </submittedName>
</protein>
<evidence type="ECO:0000256" key="6">
    <source>
        <dbReference type="ARBA" id="ARBA00022989"/>
    </source>
</evidence>
<proteinExistence type="inferred from homology"/>
<keyword evidence="4 13" id="KW-0894">Sodium channel</keyword>
<dbReference type="PRINTS" id="PR01078">
    <property type="entry name" value="AMINACHANNEL"/>
</dbReference>
<evidence type="ECO:0000256" key="2">
    <source>
        <dbReference type="ARBA" id="ARBA00007193"/>
    </source>
</evidence>
<dbReference type="AlphaFoldDB" id="A0A915ABX7"/>
<keyword evidence="9" id="KW-0472">Membrane</keyword>
<comment type="subcellular location">
    <subcellularLocation>
        <location evidence="1">Membrane</location>
        <topology evidence="1">Multi-pass membrane protein</topology>
    </subcellularLocation>
</comment>
<evidence type="ECO:0000256" key="12">
    <source>
        <dbReference type="ARBA" id="ARBA00023303"/>
    </source>
</evidence>
<evidence type="ECO:0000256" key="11">
    <source>
        <dbReference type="ARBA" id="ARBA00023201"/>
    </source>
</evidence>
<evidence type="ECO:0000256" key="5">
    <source>
        <dbReference type="ARBA" id="ARBA00022692"/>
    </source>
</evidence>
<evidence type="ECO:0000256" key="1">
    <source>
        <dbReference type="ARBA" id="ARBA00004141"/>
    </source>
</evidence>
<sequence>MVLTMAGLPVHRRIALSYGKSEFIHMCSFNGQQCDIIADFKLHVDPEFGNCYTFNANKKNPLMSSRAGPSYGLRLMVFVNATDYLPTTEATGVRIAIHGQDEYPFPDTFGYSAPTGAVSSFGLSMRKVNRLSQPYGDCVPSDRPLPENYIYMNYKYEPEGIVSSVKGFVLREIIHVVAIIHVSKMFIQQHIRQLNGHLAHFKWDNAEVISTNAYLIIATMRQ</sequence>
<keyword evidence="12 13" id="KW-0407">Ion channel</keyword>
<keyword evidence="10" id="KW-0325">Glycoprotein</keyword>
<evidence type="ECO:0000313" key="15">
    <source>
        <dbReference type="WBParaSite" id="PgR002_g253_t01"/>
    </source>
</evidence>
<evidence type="ECO:0000313" key="14">
    <source>
        <dbReference type="Proteomes" id="UP000887569"/>
    </source>
</evidence>
<dbReference type="GO" id="GO:0015280">
    <property type="term" value="F:ligand-gated sodium channel activity"/>
    <property type="evidence" value="ECO:0007669"/>
    <property type="project" value="TreeGrafter"/>
</dbReference>
<keyword evidence="5 13" id="KW-0812">Transmembrane</keyword>